<organism evidence="1 2">
    <name type="scientific">Flavobacterium collinsii</name>
    <dbReference type="NCBI Taxonomy" id="1114861"/>
    <lineage>
        <taxon>Bacteria</taxon>
        <taxon>Pseudomonadati</taxon>
        <taxon>Bacteroidota</taxon>
        <taxon>Flavobacteriia</taxon>
        <taxon>Flavobacteriales</taxon>
        <taxon>Flavobacteriaceae</taxon>
        <taxon>Flavobacterium</taxon>
    </lineage>
</organism>
<evidence type="ECO:0000313" key="2">
    <source>
        <dbReference type="Proteomes" id="UP001152749"/>
    </source>
</evidence>
<dbReference type="AlphaFoldDB" id="A0A9W4TDN2"/>
<accession>A0A9W4TDN2</accession>
<dbReference type="SUPFAM" id="SSF144206">
    <property type="entry name" value="NOB1 zinc finger-like"/>
    <property type="match status" value="1"/>
</dbReference>
<evidence type="ECO:0000313" key="1">
    <source>
        <dbReference type="EMBL" id="CAI2765250.1"/>
    </source>
</evidence>
<dbReference type="Proteomes" id="UP001152749">
    <property type="component" value="Chromosome"/>
</dbReference>
<reference evidence="1" key="1">
    <citation type="submission" date="2022-09" db="EMBL/GenBank/DDBJ databases">
        <authorList>
            <person name="Duchaud E."/>
        </authorList>
    </citation>
    <scope>NUCLEOTIDE SEQUENCE</scope>
    <source>
        <strain evidence="1">TRV642</strain>
    </source>
</reference>
<sequence length="152" mass="17688">MENLWCWRCKMEVPMLHTEEYLIATKLYRDGFEQGKCNMTRTERFSELLDYYKQLTGFKETNPNAIMHHRIELYGPPCESCTKPYRTPHAKFCAACGHKRAAAVTNCIHPSPSPSPSIKEEQKWWQKLLVPIKVNHPAPALYSLITKLHLNL</sequence>
<protein>
    <submittedName>
        <fullName evidence="1">Uncharacterized protein</fullName>
    </submittedName>
</protein>
<dbReference type="InterPro" id="IPR036283">
    <property type="entry name" value="NOB1_Zf-like_sf"/>
</dbReference>
<proteinExistence type="predicted"/>
<name>A0A9W4TDN2_9FLAO</name>
<gene>
    <name evidence="1" type="ORF">TRV642_0162</name>
</gene>
<dbReference type="KEGG" id="fcs:TRV642_0162"/>
<dbReference type="EMBL" id="OX336425">
    <property type="protein sequence ID" value="CAI2765250.1"/>
    <property type="molecule type" value="Genomic_DNA"/>
</dbReference>